<feature type="domain" description="Methyltransferase" evidence="4">
    <location>
        <begin position="40"/>
        <end position="131"/>
    </location>
</feature>
<dbReference type="Pfam" id="PF13649">
    <property type="entry name" value="Methyltransf_25"/>
    <property type="match status" value="1"/>
</dbReference>
<dbReference type="OrthoDB" id="6133115at2759"/>
<dbReference type="EMBL" id="JABEXW010000759">
    <property type="protein sequence ID" value="KAF4956133.1"/>
    <property type="molecule type" value="Genomic_DNA"/>
</dbReference>
<dbReference type="InterPro" id="IPR023149">
    <property type="entry name" value="Trans_acon_MeTrfase_C"/>
</dbReference>
<dbReference type="InterPro" id="IPR029063">
    <property type="entry name" value="SAM-dependent_MTases_sf"/>
</dbReference>
<dbReference type="CDD" id="cd12148">
    <property type="entry name" value="fungal_TF_MHR"/>
    <property type="match status" value="1"/>
</dbReference>
<dbReference type="SUPFAM" id="SSF57701">
    <property type="entry name" value="Zn2/Cys6 DNA-binding domain"/>
    <property type="match status" value="1"/>
</dbReference>
<feature type="domain" description="Zn(2)-C6 fungal-type" evidence="3">
    <location>
        <begin position="299"/>
        <end position="327"/>
    </location>
</feature>
<evidence type="ECO:0000313" key="5">
    <source>
        <dbReference type="EMBL" id="KAF4956133.1"/>
    </source>
</evidence>
<evidence type="ECO:0000259" key="4">
    <source>
        <dbReference type="Pfam" id="PF13649"/>
    </source>
</evidence>
<dbReference type="Gene3D" id="1.10.150.290">
    <property type="entry name" value="S-adenosyl-L-methionine-dependent methyltransferases"/>
    <property type="match status" value="1"/>
</dbReference>
<dbReference type="Proteomes" id="UP000622797">
    <property type="component" value="Unassembled WGS sequence"/>
</dbReference>
<keyword evidence="6" id="KW-1185">Reference proteome</keyword>
<dbReference type="GO" id="GO:0008270">
    <property type="term" value="F:zinc ion binding"/>
    <property type="evidence" value="ECO:0007669"/>
    <property type="project" value="InterPro"/>
</dbReference>
<protein>
    <recommendedName>
        <fullName evidence="7">Methyltransferase domain-containing protein</fullName>
    </recommendedName>
</protein>
<dbReference type="CDD" id="cd02440">
    <property type="entry name" value="AdoMet_MTases"/>
    <property type="match status" value="1"/>
</dbReference>
<feature type="region of interest" description="Disordered" evidence="2">
    <location>
        <begin position="265"/>
        <end position="299"/>
    </location>
</feature>
<comment type="caution">
    <text evidence="5">The sequence shown here is derived from an EMBL/GenBank/DDBJ whole genome shotgun (WGS) entry which is preliminary data.</text>
</comment>
<dbReference type="GO" id="GO:0030798">
    <property type="term" value="F:trans-aconitate 2-methyltransferase activity"/>
    <property type="evidence" value="ECO:0007669"/>
    <property type="project" value="InterPro"/>
</dbReference>
<dbReference type="InterPro" id="IPR041698">
    <property type="entry name" value="Methyltransf_25"/>
</dbReference>
<sequence length="900" mass="101107">MAQANKDTWSAGQYSKFINERTRPASDLLARVPNASPKRVVDIGCGPGNSTAVLAERYPNANVSGFDSSADMIKKAKKTLPDVSFEVADVQTFNPDGPVDVLFSNAVFQWLPNGKRIEIISKLIEHLAPGGSLAFQVPYNLSEPSHVSMRETANAPNTPWEETLKRANISRDEFPSPVELYDGLKHLCSEIDIWKTTYIHTMENHEGIVEWVKGTGLRPYIDPLSDSEREAFLKHYVAKLKEGYPSQKDGKVLLPYPRLLTAKSTRNRMAEREESSPALEAQASDEGPPSKRQRGFIARQKKTRCDEDFPCGLCKSLGIQCRFTQRKATRNEASLGMIVNILRRIEGKIDDGKTTEVNPMTDTRIHATALRPFNPRSPANSSEVLGVPSFLQRRDTIVESPSAPSDPSPAISFSAHQVLFWPAIQAALPESVKLMCQMNGSDYSTRLEASRPKLPHTSSVDMPSDWLSKLSIATLKQLSDVYFTTFNLANPILDQKTYFQRTLGVAIDGSFGICIESCIVLVVMALGQIGQKALQEAGLAATPATSPYGHFNSGQDGEMLGLDFFNEARKRFGFLMCEQDLQACQFYLLSGLFYAEALRPVDWWAMLSRASACSAYFWNNVSRERDEWMLDMQSRLFWITSMFEAVLSQELNLPPSNSLQLEEHIALPKFISAQDIASFGSFRYPGDDPFFHYHFLSQLAHRLILTRARNSLFHSNPTADYPPEPVEDELIRQLEQWRERLPPMLQFDPKSPLTQGESPSDALVTAWLHARYFVARYHIGRPLLHRALERPSSLTEGHLRKCRDTISAVLTWASVIQVTNSMRSCNPLKFFVSGQLFGQVCVIYALSVSPYQYIRDIASEVDKKWCEFVLGYLEDGAFYSPAIEQDFKIAKVLCEDIGKN</sequence>
<evidence type="ECO:0008006" key="7">
    <source>
        <dbReference type="Google" id="ProtNLM"/>
    </source>
</evidence>
<dbReference type="InterPro" id="IPR036864">
    <property type="entry name" value="Zn2-C6_fun-type_DNA-bd_sf"/>
</dbReference>
<proteinExistence type="predicted"/>
<gene>
    <name evidence="5" type="ORF">FSARC_11663</name>
</gene>
<dbReference type="CDD" id="cd00067">
    <property type="entry name" value="GAL4"/>
    <property type="match status" value="1"/>
</dbReference>
<reference evidence="5" key="1">
    <citation type="journal article" date="2020" name="BMC Genomics">
        <title>Correction to: Identification and distribution of gene clusters required for synthesis of sphingolipid metabolism inhibitors in diverse species of the filamentous fungus Fusarium.</title>
        <authorList>
            <person name="Kim H.S."/>
            <person name="Lohmar J.M."/>
            <person name="Busman M."/>
            <person name="Brown D.W."/>
            <person name="Naumann T.A."/>
            <person name="Divon H.H."/>
            <person name="Lysoe E."/>
            <person name="Uhlig S."/>
            <person name="Proctor R.H."/>
        </authorList>
    </citation>
    <scope>NUCLEOTIDE SEQUENCE</scope>
    <source>
        <strain evidence="5">NRRL 20472</strain>
    </source>
</reference>
<dbReference type="Gene3D" id="3.40.50.150">
    <property type="entry name" value="Vaccinia Virus protein VP39"/>
    <property type="match status" value="1"/>
</dbReference>
<organism evidence="5 6">
    <name type="scientific">Fusarium sarcochroum</name>
    <dbReference type="NCBI Taxonomy" id="1208366"/>
    <lineage>
        <taxon>Eukaryota</taxon>
        <taxon>Fungi</taxon>
        <taxon>Dikarya</taxon>
        <taxon>Ascomycota</taxon>
        <taxon>Pezizomycotina</taxon>
        <taxon>Sordariomycetes</taxon>
        <taxon>Hypocreomycetidae</taxon>
        <taxon>Hypocreales</taxon>
        <taxon>Nectriaceae</taxon>
        <taxon>Fusarium</taxon>
        <taxon>Fusarium lateritium species complex</taxon>
    </lineage>
</organism>
<evidence type="ECO:0000256" key="1">
    <source>
        <dbReference type="ARBA" id="ARBA00023242"/>
    </source>
</evidence>
<dbReference type="InterPro" id="IPR001138">
    <property type="entry name" value="Zn2Cys6_DnaBD"/>
</dbReference>
<dbReference type="GO" id="GO:0000981">
    <property type="term" value="F:DNA-binding transcription factor activity, RNA polymerase II-specific"/>
    <property type="evidence" value="ECO:0007669"/>
    <property type="project" value="InterPro"/>
</dbReference>
<reference evidence="5" key="2">
    <citation type="submission" date="2020-05" db="EMBL/GenBank/DDBJ databases">
        <authorList>
            <person name="Kim H.-S."/>
            <person name="Proctor R.H."/>
            <person name="Brown D.W."/>
        </authorList>
    </citation>
    <scope>NUCLEOTIDE SEQUENCE</scope>
    <source>
        <strain evidence="5">NRRL 20472</strain>
    </source>
</reference>
<name>A0A8H4WZ26_9HYPO</name>
<accession>A0A8H4WZ26</accession>
<dbReference type="InterPro" id="IPR053181">
    <property type="entry name" value="EcdB-like_regulator"/>
</dbReference>
<dbReference type="Gene3D" id="4.10.240.10">
    <property type="entry name" value="Zn(2)-C6 fungal-type DNA-binding domain"/>
    <property type="match status" value="1"/>
</dbReference>
<dbReference type="SUPFAM" id="SSF53335">
    <property type="entry name" value="S-adenosyl-L-methionine-dependent methyltransferases"/>
    <property type="match status" value="1"/>
</dbReference>
<dbReference type="PANTHER" id="PTHR47785:SF6">
    <property type="entry name" value="ZN(II)2CYS6 TRANSCRIPTION FACTOR (EUROFUNG)"/>
    <property type="match status" value="1"/>
</dbReference>
<evidence type="ECO:0000256" key="2">
    <source>
        <dbReference type="SAM" id="MobiDB-lite"/>
    </source>
</evidence>
<keyword evidence="1" id="KW-0539">Nucleus</keyword>
<dbReference type="PANTHER" id="PTHR47785">
    <property type="entry name" value="ZN(II)2CYS6 TRANSCRIPTION FACTOR (EUROFUNG)-RELATED-RELATED"/>
    <property type="match status" value="1"/>
</dbReference>
<dbReference type="Pfam" id="PF00172">
    <property type="entry name" value="Zn_clus"/>
    <property type="match status" value="1"/>
</dbReference>
<dbReference type="AlphaFoldDB" id="A0A8H4WZ26"/>
<dbReference type="NCBIfam" id="NF002463">
    <property type="entry name" value="PRK01683.1"/>
    <property type="match status" value="1"/>
</dbReference>
<evidence type="ECO:0000313" key="6">
    <source>
        <dbReference type="Proteomes" id="UP000622797"/>
    </source>
</evidence>
<evidence type="ECO:0000259" key="3">
    <source>
        <dbReference type="Pfam" id="PF00172"/>
    </source>
</evidence>